<protein>
    <recommendedName>
        <fullName evidence="4">Oxidoreductase</fullName>
    </recommendedName>
</protein>
<dbReference type="AlphaFoldDB" id="A0A7W6HBP7"/>
<comment type="caution">
    <text evidence="2">The sequence shown here is derived from an EMBL/GenBank/DDBJ whole genome shotgun (WGS) entry which is preliminary data.</text>
</comment>
<gene>
    <name evidence="2" type="ORF">GGR03_001311</name>
</gene>
<feature type="chain" id="PRO_5031095650" description="Oxidoreductase" evidence="1">
    <location>
        <begin position="24"/>
        <end position="169"/>
    </location>
</feature>
<name>A0A7W6HBP7_9HYPH</name>
<keyword evidence="3" id="KW-1185">Reference proteome</keyword>
<sequence>MQRSPFRALIAACWFAILPPAQAEMLAAPTGETILTVSGKITSTNVDGTAQFDRAMLEALGTVSFQTRTPWRDGVTTFEGVLLETLMTAVGATGETVTATALNDYVTVIPISDFTRFGPILALKRDGEYMTIRDHGPLFIVYPYDSDPELQSQTYFSRSVWQLRSLVVD</sequence>
<evidence type="ECO:0000313" key="2">
    <source>
        <dbReference type="EMBL" id="MBB4002264.1"/>
    </source>
</evidence>
<feature type="signal peptide" evidence="1">
    <location>
        <begin position="1"/>
        <end position="23"/>
    </location>
</feature>
<proteinExistence type="predicted"/>
<reference evidence="2 3" key="1">
    <citation type="submission" date="2020-08" db="EMBL/GenBank/DDBJ databases">
        <title>Genomic Encyclopedia of Type Strains, Phase IV (KMG-IV): sequencing the most valuable type-strain genomes for metagenomic binning, comparative biology and taxonomic classification.</title>
        <authorList>
            <person name="Goeker M."/>
        </authorList>
    </citation>
    <scope>NUCLEOTIDE SEQUENCE [LARGE SCALE GENOMIC DNA]</scope>
    <source>
        <strain evidence="2 3">DSM 103570</strain>
    </source>
</reference>
<evidence type="ECO:0000256" key="1">
    <source>
        <dbReference type="SAM" id="SignalP"/>
    </source>
</evidence>
<dbReference type="Proteomes" id="UP000588647">
    <property type="component" value="Unassembled WGS sequence"/>
</dbReference>
<keyword evidence="1" id="KW-0732">Signal</keyword>
<evidence type="ECO:0008006" key="4">
    <source>
        <dbReference type="Google" id="ProtNLM"/>
    </source>
</evidence>
<dbReference type="Gene3D" id="3.90.420.10">
    <property type="entry name" value="Oxidoreductase, molybdopterin-binding domain"/>
    <property type="match status" value="1"/>
</dbReference>
<dbReference type="SUPFAM" id="SSF56524">
    <property type="entry name" value="Oxidoreductase molybdopterin-binding domain"/>
    <property type="match status" value="1"/>
</dbReference>
<dbReference type="EMBL" id="JACIEM010000001">
    <property type="protein sequence ID" value="MBB4002264.1"/>
    <property type="molecule type" value="Genomic_DNA"/>
</dbReference>
<organism evidence="2 3">
    <name type="scientific">Aurantimonas endophytica</name>
    <dbReference type="NCBI Taxonomy" id="1522175"/>
    <lineage>
        <taxon>Bacteria</taxon>
        <taxon>Pseudomonadati</taxon>
        <taxon>Pseudomonadota</taxon>
        <taxon>Alphaproteobacteria</taxon>
        <taxon>Hyphomicrobiales</taxon>
        <taxon>Aurantimonadaceae</taxon>
        <taxon>Aurantimonas</taxon>
    </lineage>
</organism>
<evidence type="ECO:0000313" key="3">
    <source>
        <dbReference type="Proteomes" id="UP000588647"/>
    </source>
</evidence>
<dbReference type="InterPro" id="IPR036374">
    <property type="entry name" value="OxRdtase_Mopterin-bd_sf"/>
</dbReference>
<accession>A0A7W6HBP7</accession>